<evidence type="ECO:0000256" key="1">
    <source>
        <dbReference type="SAM" id="Phobius"/>
    </source>
</evidence>
<protein>
    <submittedName>
        <fullName evidence="2">Uncharacterized protein</fullName>
    </submittedName>
</protein>
<accession>A0A0U9HV42</accession>
<feature type="transmembrane region" description="Helical" evidence="1">
    <location>
        <begin position="206"/>
        <end position="224"/>
    </location>
</feature>
<reference evidence="2 3" key="1">
    <citation type="journal article" date="2014" name="Nat. Commun.">
        <title>Klebsormidium flaccidum genome reveals primary factors for plant terrestrial adaptation.</title>
        <authorList>
            <person name="Hori K."/>
            <person name="Maruyama F."/>
            <person name="Fujisawa T."/>
            <person name="Togashi T."/>
            <person name="Yamamoto N."/>
            <person name="Seo M."/>
            <person name="Sato S."/>
            <person name="Yamada T."/>
            <person name="Mori H."/>
            <person name="Tajima N."/>
            <person name="Moriyama T."/>
            <person name="Ikeuchi M."/>
            <person name="Watanabe M."/>
            <person name="Wada H."/>
            <person name="Kobayashi K."/>
            <person name="Saito M."/>
            <person name="Masuda T."/>
            <person name="Sasaki-Sekimoto Y."/>
            <person name="Mashiguchi K."/>
            <person name="Awai K."/>
            <person name="Shimojima M."/>
            <person name="Masuda S."/>
            <person name="Iwai M."/>
            <person name="Nobusawa T."/>
            <person name="Narise T."/>
            <person name="Kondo S."/>
            <person name="Saito H."/>
            <person name="Sato R."/>
            <person name="Murakawa M."/>
            <person name="Ihara Y."/>
            <person name="Oshima-Yamada Y."/>
            <person name="Ohtaka K."/>
            <person name="Satoh M."/>
            <person name="Sonobe K."/>
            <person name="Ishii M."/>
            <person name="Ohtani R."/>
            <person name="Kanamori-Sato M."/>
            <person name="Honoki R."/>
            <person name="Miyazaki D."/>
            <person name="Mochizuki H."/>
            <person name="Umetsu J."/>
            <person name="Higashi K."/>
            <person name="Shibata D."/>
            <person name="Kamiya Y."/>
            <person name="Sato N."/>
            <person name="Nakamura Y."/>
            <person name="Tabata S."/>
            <person name="Ida S."/>
            <person name="Kurokawa K."/>
            <person name="Ohta H."/>
        </authorList>
    </citation>
    <scope>NUCLEOTIDE SEQUENCE [LARGE SCALE GENOMIC DNA]</scope>
    <source>
        <strain evidence="2 3">NIES-2285</strain>
    </source>
</reference>
<dbReference type="EMBL" id="DF237113">
    <property type="protein sequence ID" value="GAQ83841.1"/>
    <property type="molecule type" value="Genomic_DNA"/>
</dbReference>
<proteinExistence type="predicted"/>
<feature type="transmembrane region" description="Helical" evidence="1">
    <location>
        <begin position="172"/>
        <end position="194"/>
    </location>
</feature>
<gene>
    <name evidence="2" type="ORF">KFL_001640160</name>
</gene>
<keyword evidence="1" id="KW-1133">Transmembrane helix</keyword>
<feature type="transmembrane region" description="Helical" evidence="1">
    <location>
        <begin position="148"/>
        <end position="166"/>
    </location>
</feature>
<keyword evidence="3" id="KW-1185">Reference proteome</keyword>
<evidence type="ECO:0000313" key="3">
    <source>
        <dbReference type="Proteomes" id="UP000054558"/>
    </source>
</evidence>
<keyword evidence="1" id="KW-0472">Membrane</keyword>
<dbReference type="AlphaFoldDB" id="A0A0U9HV42"/>
<sequence length="268" mass="29820">MASSLASCRAFGGALQVAPIRYGMQCKASTSSSQERLFRPQLTQRSVVLGMRLPLVPQGRSKVRMTATSPNEAISGDLPSEAVIEDATRFGVSFPKTLFEFSGKPGWGKRGDPWQHHFGLPTAPGANNSATYPQYDVTLNNITFHKSFGHLFATLNFLIPTVMFWNDPTRQPIVLLLAFCTAQTAFEHIFHIVTNQIHFVHLWKQIPILGAGALALYYGAWDAAQSGPRDLLFYEWWYFLTVFVGGTIFEGFVTHFGKFWPVKAPGSE</sequence>
<feature type="transmembrane region" description="Helical" evidence="1">
    <location>
        <begin position="236"/>
        <end position="253"/>
    </location>
</feature>
<name>A0A0U9HV42_KLENI</name>
<organism evidence="2 3">
    <name type="scientific">Klebsormidium nitens</name>
    <name type="common">Green alga</name>
    <name type="synonym">Ulothrix nitens</name>
    <dbReference type="NCBI Taxonomy" id="105231"/>
    <lineage>
        <taxon>Eukaryota</taxon>
        <taxon>Viridiplantae</taxon>
        <taxon>Streptophyta</taxon>
        <taxon>Klebsormidiophyceae</taxon>
        <taxon>Klebsormidiales</taxon>
        <taxon>Klebsormidiaceae</taxon>
        <taxon>Klebsormidium</taxon>
    </lineage>
</organism>
<dbReference type="Proteomes" id="UP000054558">
    <property type="component" value="Unassembled WGS sequence"/>
</dbReference>
<evidence type="ECO:0000313" key="2">
    <source>
        <dbReference type="EMBL" id="GAQ83841.1"/>
    </source>
</evidence>
<keyword evidence="1" id="KW-0812">Transmembrane</keyword>